<proteinExistence type="predicted"/>
<organism evidence="1">
    <name type="scientific">Anopheles darlingi</name>
    <name type="common">Mosquito</name>
    <dbReference type="NCBI Taxonomy" id="43151"/>
    <lineage>
        <taxon>Eukaryota</taxon>
        <taxon>Metazoa</taxon>
        <taxon>Ecdysozoa</taxon>
        <taxon>Arthropoda</taxon>
        <taxon>Hexapoda</taxon>
        <taxon>Insecta</taxon>
        <taxon>Pterygota</taxon>
        <taxon>Neoptera</taxon>
        <taxon>Endopterygota</taxon>
        <taxon>Diptera</taxon>
        <taxon>Nematocera</taxon>
        <taxon>Culicoidea</taxon>
        <taxon>Culicidae</taxon>
        <taxon>Anophelinae</taxon>
        <taxon>Anopheles</taxon>
    </lineage>
</organism>
<accession>A0A2M4DPY1</accession>
<protein>
    <submittedName>
        <fullName evidence="1">Putative secreted protein</fullName>
    </submittedName>
</protein>
<evidence type="ECO:0000313" key="1">
    <source>
        <dbReference type="EMBL" id="MBW79581.1"/>
    </source>
</evidence>
<name>A0A2M4DPY1_ANODA</name>
<sequence>MSCFFKSSKSSLSCFTCSTVTGLLTCSSAIKPTSMFCSFVCSTFSRSFQLRTNSSCTAVSFSDCCRA</sequence>
<reference evidence="1" key="1">
    <citation type="submission" date="2018-01" db="EMBL/GenBank/DDBJ databases">
        <title>An insight into the sialome of Amazonian anophelines.</title>
        <authorList>
            <person name="Ribeiro J.M."/>
            <person name="Scarpassa V."/>
            <person name="Calvo E."/>
        </authorList>
    </citation>
    <scope>NUCLEOTIDE SEQUENCE</scope>
</reference>
<dbReference type="AlphaFoldDB" id="A0A2M4DPY1"/>
<dbReference type="EMBL" id="GGFL01015403">
    <property type="protein sequence ID" value="MBW79581.1"/>
    <property type="molecule type" value="Transcribed_RNA"/>
</dbReference>